<gene>
    <name evidence="2" type="ORF">E1N52_22040</name>
</gene>
<feature type="signal peptide" evidence="1">
    <location>
        <begin position="1"/>
        <end position="18"/>
    </location>
</feature>
<evidence type="ECO:0000256" key="1">
    <source>
        <dbReference type="SAM" id="SignalP"/>
    </source>
</evidence>
<dbReference type="OrthoDB" id="8779032at2"/>
<evidence type="ECO:0000313" key="3">
    <source>
        <dbReference type="Proteomes" id="UP000295606"/>
    </source>
</evidence>
<organism evidence="2 3">
    <name type="scientific">Paraburkholderia guartelaensis</name>
    <dbReference type="NCBI Taxonomy" id="2546446"/>
    <lineage>
        <taxon>Bacteria</taxon>
        <taxon>Pseudomonadati</taxon>
        <taxon>Pseudomonadota</taxon>
        <taxon>Betaproteobacteria</taxon>
        <taxon>Burkholderiales</taxon>
        <taxon>Burkholderiaceae</taxon>
        <taxon>Paraburkholderia</taxon>
    </lineage>
</organism>
<sequence>MKGVLLLCGLFVASAAYAAAPSDALIYSCMSASSVSPLVHVKPIPTNESIDEDDYKPGYKATFFQYKGKDIGYARSAASNALIYDGILYQTSAATRLLGGNVKPVEVNPNLAMWLLANEGKDQFLCVSDTLDGLGRSGSYQNVRYAYLLSLSSPRRLYFALDDIRHYKKH</sequence>
<dbReference type="AlphaFoldDB" id="A0A4R5LBY1"/>
<protein>
    <recommendedName>
        <fullName evidence="4">DUF3455 domain-containing protein</fullName>
    </recommendedName>
</protein>
<name>A0A4R5LBY1_9BURK</name>
<dbReference type="Proteomes" id="UP000295606">
    <property type="component" value="Unassembled WGS sequence"/>
</dbReference>
<feature type="chain" id="PRO_5020400402" description="DUF3455 domain-containing protein" evidence="1">
    <location>
        <begin position="19"/>
        <end position="170"/>
    </location>
</feature>
<evidence type="ECO:0008006" key="4">
    <source>
        <dbReference type="Google" id="ProtNLM"/>
    </source>
</evidence>
<comment type="caution">
    <text evidence="2">The sequence shown here is derived from an EMBL/GenBank/DDBJ whole genome shotgun (WGS) entry which is preliminary data.</text>
</comment>
<evidence type="ECO:0000313" key="2">
    <source>
        <dbReference type="EMBL" id="TDG06241.1"/>
    </source>
</evidence>
<accession>A0A4R5LBY1</accession>
<reference evidence="2 3" key="1">
    <citation type="submission" date="2019-03" db="EMBL/GenBank/DDBJ databases">
        <title>Paraburkholderia sp. isolated from native Mimosa gymnas in Guartela State Park, Brazil.</title>
        <authorList>
            <person name="Paulitsch F."/>
            <person name="Hungria M."/>
            <person name="Delamuta J.R.M."/>
            <person name="Ribeiro R.A."/>
            <person name="Dall'Agnol R."/>
            <person name="Silva J.S.B."/>
        </authorList>
    </citation>
    <scope>NUCLEOTIDE SEQUENCE [LARGE SCALE GENOMIC DNA]</scope>
    <source>
        <strain evidence="2 3">CNPSo 3008</strain>
    </source>
</reference>
<proteinExistence type="predicted"/>
<dbReference type="RefSeq" id="WP_133184842.1">
    <property type="nucleotide sequence ID" value="NZ_SMOD01000016.1"/>
</dbReference>
<keyword evidence="1" id="KW-0732">Signal</keyword>
<dbReference type="EMBL" id="SMOD01000016">
    <property type="protein sequence ID" value="TDG06241.1"/>
    <property type="molecule type" value="Genomic_DNA"/>
</dbReference>